<dbReference type="PANTHER" id="PTHR39683:SF4">
    <property type="entry name" value="COENZYME Q-BINDING PROTEIN COQ10 START DOMAIN-CONTAINING PROTEIN"/>
    <property type="match status" value="1"/>
</dbReference>
<dbReference type="AlphaFoldDB" id="A0A6J6H7W8"/>
<dbReference type="InterPro" id="IPR023393">
    <property type="entry name" value="START-like_dom_sf"/>
</dbReference>
<dbReference type="Gene3D" id="3.30.530.20">
    <property type="match status" value="1"/>
</dbReference>
<evidence type="ECO:0000313" key="2">
    <source>
        <dbReference type="EMBL" id="CAB4604868.1"/>
    </source>
</evidence>
<sequence length="145" mass="15887">MTDISQNSITIEVPIADVQALVFDLPGYPSWSTGIKSVEVLESDDQSRPTKVKSAIDAGVMKDRVTLDYDWSKAPLELSFTLDDADLLTEMTGAYILKDNGDDTTTVTSQLTVALSMPVPAMMRTKTERATIDLALNQMKQKLEG</sequence>
<dbReference type="Pfam" id="PF10604">
    <property type="entry name" value="Polyketide_cyc2"/>
    <property type="match status" value="1"/>
</dbReference>
<reference evidence="2" key="1">
    <citation type="submission" date="2020-05" db="EMBL/GenBank/DDBJ databases">
        <authorList>
            <person name="Chiriac C."/>
            <person name="Salcher M."/>
            <person name="Ghai R."/>
            <person name="Kavagutti S V."/>
        </authorList>
    </citation>
    <scope>NUCLEOTIDE SEQUENCE</scope>
</reference>
<dbReference type="EMBL" id="CAEZUD010000013">
    <property type="protein sequence ID" value="CAB4586646.1"/>
    <property type="molecule type" value="Genomic_DNA"/>
</dbReference>
<dbReference type="EMBL" id="CAFBME010000001">
    <property type="protein sequence ID" value="CAB4887365.1"/>
    <property type="molecule type" value="Genomic_DNA"/>
</dbReference>
<accession>A0A6J6H7W8</accession>
<dbReference type="PANTHER" id="PTHR39683">
    <property type="entry name" value="CONSERVED PROTEIN TB16.3"/>
    <property type="match status" value="1"/>
</dbReference>
<name>A0A6J6H7W8_9ZZZZ</name>
<dbReference type="EMBL" id="CAEZUY010000001">
    <property type="protein sequence ID" value="CAB4604868.1"/>
    <property type="molecule type" value="Genomic_DNA"/>
</dbReference>
<evidence type="ECO:0000313" key="1">
    <source>
        <dbReference type="EMBL" id="CAB4586646.1"/>
    </source>
</evidence>
<dbReference type="InterPro" id="IPR019587">
    <property type="entry name" value="Polyketide_cyclase/dehydratase"/>
</dbReference>
<organism evidence="2">
    <name type="scientific">freshwater metagenome</name>
    <dbReference type="NCBI Taxonomy" id="449393"/>
    <lineage>
        <taxon>unclassified sequences</taxon>
        <taxon>metagenomes</taxon>
        <taxon>ecological metagenomes</taxon>
    </lineage>
</organism>
<proteinExistence type="predicted"/>
<dbReference type="SUPFAM" id="SSF55961">
    <property type="entry name" value="Bet v1-like"/>
    <property type="match status" value="1"/>
</dbReference>
<protein>
    <submittedName>
        <fullName evidence="2">Unannotated protein</fullName>
    </submittedName>
</protein>
<evidence type="ECO:0000313" key="3">
    <source>
        <dbReference type="EMBL" id="CAB4887365.1"/>
    </source>
</evidence>
<gene>
    <name evidence="1" type="ORF">UFOPK1778_00397</name>
    <name evidence="2" type="ORF">UFOPK1863_00018</name>
    <name evidence="3" type="ORF">UFOPK3555_00024</name>
</gene>